<keyword evidence="2" id="KW-0521">NADP</keyword>
<dbReference type="AlphaFoldDB" id="A0A8J9TDY6"/>
<reference evidence="6" key="1">
    <citation type="submission" date="2022-02" db="EMBL/GenBank/DDBJ databases">
        <authorList>
            <person name="Giguere J D."/>
        </authorList>
    </citation>
    <scope>NUCLEOTIDE SEQUENCE</scope>
    <source>
        <strain evidence="6">CCAP 1055/1</strain>
    </source>
</reference>
<feature type="chain" id="PRO_5035457945" description="Bacterial bifunctional deaminase-reductase C-terminal domain-containing protein" evidence="4">
    <location>
        <begin position="24"/>
        <end position="299"/>
    </location>
</feature>
<dbReference type="PANTHER" id="PTHR38011:SF7">
    <property type="entry name" value="2,5-DIAMINO-6-RIBOSYLAMINO-4(3H)-PYRIMIDINONE 5'-PHOSPHATE REDUCTASE"/>
    <property type="match status" value="1"/>
</dbReference>
<comment type="pathway">
    <text evidence="1">Cofactor biosynthesis; riboflavin biosynthesis.</text>
</comment>
<keyword evidence="3" id="KW-0560">Oxidoreductase</keyword>
<dbReference type="Gene3D" id="3.40.430.10">
    <property type="entry name" value="Dihydrofolate Reductase, subunit A"/>
    <property type="match status" value="1"/>
</dbReference>
<evidence type="ECO:0000259" key="5">
    <source>
        <dbReference type="Pfam" id="PF01872"/>
    </source>
</evidence>
<protein>
    <recommendedName>
        <fullName evidence="5">Bacterial bifunctional deaminase-reductase C-terminal domain-containing protein</fullName>
    </recommendedName>
</protein>
<dbReference type="GO" id="GO:0008703">
    <property type="term" value="F:5-amino-6-(5-phosphoribosylamino)uracil reductase activity"/>
    <property type="evidence" value="ECO:0007669"/>
    <property type="project" value="InterPro"/>
</dbReference>
<evidence type="ECO:0000256" key="4">
    <source>
        <dbReference type="SAM" id="SignalP"/>
    </source>
</evidence>
<dbReference type="GO" id="GO:0009231">
    <property type="term" value="P:riboflavin biosynthetic process"/>
    <property type="evidence" value="ECO:0007669"/>
    <property type="project" value="InterPro"/>
</dbReference>
<dbReference type="InterPro" id="IPR050765">
    <property type="entry name" value="Riboflavin_Biosynth_HTPR"/>
</dbReference>
<dbReference type="InterPro" id="IPR002734">
    <property type="entry name" value="RibDG_C"/>
</dbReference>
<evidence type="ECO:0000256" key="3">
    <source>
        <dbReference type="ARBA" id="ARBA00023002"/>
    </source>
</evidence>
<accession>A0A8J9TDY6</accession>
<dbReference type="InterPro" id="IPR024072">
    <property type="entry name" value="DHFR-like_dom_sf"/>
</dbReference>
<dbReference type="Pfam" id="PF01872">
    <property type="entry name" value="RibD_C"/>
    <property type="match status" value="1"/>
</dbReference>
<organism evidence="6">
    <name type="scientific">Phaeodactylum tricornutum</name>
    <name type="common">Diatom</name>
    <dbReference type="NCBI Taxonomy" id="2850"/>
    <lineage>
        <taxon>Eukaryota</taxon>
        <taxon>Sar</taxon>
        <taxon>Stramenopiles</taxon>
        <taxon>Ochrophyta</taxon>
        <taxon>Bacillariophyta</taxon>
        <taxon>Bacillariophyceae</taxon>
        <taxon>Bacillariophycidae</taxon>
        <taxon>Naviculales</taxon>
        <taxon>Phaeodactylaceae</taxon>
        <taxon>Phaeodactylum</taxon>
    </lineage>
</organism>
<feature type="domain" description="Bacterial bifunctional deaminase-reductase C-terminal" evidence="5">
    <location>
        <begin position="63"/>
        <end position="249"/>
    </location>
</feature>
<dbReference type="SUPFAM" id="SSF53597">
    <property type="entry name" value="Dihydrofolate reductase-like"/>
    <property type="match status" value="1"/>
</dbReference>
<evidence type="ECO:0000313" key="6">
    <source>
        <dbReference type="EMBL" id="CAG9290868.1"/>
    </source>
</evidence>
<evidence type="ECO:0000256" key="2">
    <source>
        <dbReference type="ARBA" id="ARBA00022857"/>
    </source>
</evidence>
<dbReference type="Proteomes" id="UP000836788">
    <property type="component" value="Chromosome 6"/>
</dbReference>
<evidence type="ECO:0000256" key="1">
    <source>
        <dbReference type="ARBA" id="ARBA00005104"/>
    </source>
</evidence>
<proteinExistence type="predicted"/>
<keyword evidence="4" id="KW-0732">Signal</keyword>
<sequence length="299" mass="32823">MTPLRCAFVVWIGWLRHFDAAAAWTSRTAWSPGFRSSRDVATGCAAAPADAKSDAVAAVMGVTLKVALDANGAAADRAAHESLRFTCGEALDMVHRLRCCSDAVLVGRGTVQADNPSLTVRRTPCDRQPLRVVLDPRLELLRQKTDQGARFALLEDGLTTVVYHTVPDLDEDSLNLLETITVVYVPPTKPSGDNVPHGDYLSAATLTRDLRDRFGVNHLMVEGGPLTARQFLYEHQVDRVILVHASLCFRQPLESGLTEKVLVDAGLEKLGTEPCGVDQIEYWSRPELPWPTTELSKWP</sequence>
<name>A0A8J9TDY6_PHATR</name>
<feature type="signal peptide" evidence="4">
    <location>
        <begin position="1"/>
        <end position="23"/>
    </location>
</feature>
<dbReference type="EMBL" id="OU594947">
    <property type="protein sequence ID" value="CAG9290868.1"/>
    <property type="molecule type" value="Genomic_DNA"/>
</dbReference>
<dbReference type="PANTHER" id="PTHR38011">
    <property type="entry name" value="DIHYDROFOLATE REDUCTASE FAMILY PROTEIN (AFU_ORTHOLOGUE AFUA_8G06820)"/>
    <property type="match status" value="1"/>
</dbReference>
<gene>
    <name evidence="6" type="ORF">PTTT1_LOCUS46139</name>
</gene>